<keyword evidence="2 11" id="KW-0808">Transferase</keyword>
<feature type="binding site" evidence="11">
    <location>
        <position position="162"/>
    </location>
    <ligand>
        <name>CTP</name>
        <dbReference type="ChEBI" id="CHEBI:37563"/>
    </ligand>
</feature>
<feature type="binding site" evidence="11">
    <location>
        <position position="168"/>
    </location>
    <ligand>
        <name>ATP</name>
        <dbReference type="ChEBI" id="CHEBI:30616"/>
    </ligand>
</feature>
<dbReference type="GO" id="GO:0005524">
    <property type="term" value="F:ATP binding"/>
    <property type="evidence" value="ECO:0007669"/>
    <property type="project" value="UniProtKB-UniRule"/>
</dbReference>
<feature type="binding site" evidence="11">
    <location>
        <position position="35"/>
    </location>
    <ligand>
        <name>ATP</name>
        <dbReference type="ChEBI" id="CHEBI:30616"/>
    </ligand>
</feature>
<dbReference type="PANTHER" id="PTHR46173">
    <property type="entry name" value="CCA TRNA NUCLEOTIDYLTRANSFERASE 1, MITOCHONDRIAL"/>
    <property type="match status" value="1"/>
</dbReference>
<dbReference type="RefSeq" id="WP_067389491.1">
    <property type="nucleotide sequence ID" value="NZ_JXKH01000002.1"/>
</dbReference>
<dbReference type="EC" id="2.7.7.72" evidence="11"/>
<keyword evidence="5 11" id="KW-0479">Metal-binding</keyword>
<dbReference type="SUPFAM" id="SSF81891">
    <property type="entry name" value="Poly A polymerase C-terminal region-like"/>
    <property type="match status" value="1"/>
</dbReference>
<keyword evidence="10 11" id="KW-0694">RNA-binding</keyword>
<evidence type="ECO:0000259" key="14">
    <source>
        <dbReference type="Pfam" id="PF13735"/>
    </source>
</evidence>
<dbReference type="Gene3D" id="1.20.58.560">
    <property type="match status" value="1"/>
</dbReference>
<feature type="binding site" evidence="11">
    <location>
        <position position="32"/>
    </location>
    <ligand>
        <name>CTP</name>
        <dbReference type="ChEBI" id="CHEBI:37563"/>
    </ligand>
</feature>
<dbReference type="AlphaFoldDB" id="A0A1L8RHI3"/>
<evidence type="ECO:0000259" key="13">
    <source>
        <dbReference type="Pfam" id="PF12627"/>
    </source>
</evidence>
<comment type="subunit">
    <text evidence="11">Homodimer.</text>
</comment>
<evidence type="ECO:0000256" key="10">
    <source>
        <dbReference type="ARBA" id="ARBA00022884"/>
    </source>
</evidence>
<dbReference type="Gene3D" id="1.10.110.30">
    <property type="match status" value="1"/>
</dbReference>
<feature type="binding site" evidence="11">
    <location>
        <position position="116"/>
    </location>
    <ligand>
        <name>ATP</name>
        <dbReference type="ChEBI" id="CHEBI:30616"/>
    </ligand>
</feature>
<evidence type="ECO:0000256" key="4">
    <source>
        <dbReference type="ARBA" id="ARBA00022695"/>
    </source>
</evidence>
<dbReference type="InterPro" id="IPR043519">
    <property type="entry name" value="NT_sf"/>
</dbReference>
<accession>A0A1L8RHI3</accession>
<sequence length="398" mass="45412">MKLEKMPPEFVEVQPVMAAIKAAGFEAYIVGGSVRDVLLNKPIHDVDIATSAFPEEIKQIFPRTIDVGIQHGTVMVLEEEQQYEITTFRTESTYQDFRRPDEVTFVRSLGEDLKRRDFTINAFAIASDGELIDLFDGLQDLRNKTIRAVGAPQERFHEDALRMMRGLRFASQLEFDLEPQTLAAIADNHALLGKISVERIQIEFVKLLMGVDRAKGLIPFVETECYIYCPGLRQYGDALLRLADKPLRPLQEEAQAWTMLVHEMGLSRDEIKEFMKEWKCANHLIAKVQLLANGLTRRLTGFWDPLSAYQMGGNIQLVEALLYYYDQKPQLNEAQAFYDALPIHQREELAIDGRRLLTALDAKPGPWLGQLLQEIEEMVLLSQLENNTEAILAFAKER</sequence>
<dbReference type="Pfam" id="PF13735">
    <property type="entry name" value="tRNA_NucTran2_2"/>
    <property type="match status" value="1"/>
</dbReference>
<feature type="binding site" evidence="11">
    <location>
        <position position="35"/>
    </location>
    <ligand>
        <name>CTP</name>
        <dbReference type="ChEBI" id="CHEBI:37563"/>
    </ligand>
</feature>
<dbReference type="Pfam" id="PF12627">
    <property type="entry name" value="PolyA_pol_RNAbd"/>
    <property type="match status" value="1"/>
</dbReference>
<dbReference type="GO" id="GO:0042245">
    <property type="term" value="P:RNA repair"/>
    <property type="evidence" value="ECO:0007669"/>
    <property type="project" value="UniProtKB-KW"/>
</dbReference>
<dbReference type="InterPro" id="IPR032810">
    <property type="entry name" value="CCA-adding_enz_C"/>
</dbReference>
<feature type="binding site" evidence="11">
    <location>
        <position position="116"/>
    </location>
    <ligand>
        <name>CTP</name>
        <dbReference type="ChEBI" id="CHEBI:37563"/>
    </ligand>
</feature>
<name>A0A1L8RHI3_9ENTE</name>
<dbReference type="GO" id="GO:0004810">
    <property type="term" value="F:CCA tRNA nucleotidyltransferase activity"/>
    <property type="evidence" value="ECO:0007669"/>
    <property type="project" value="UniProtKB-UniRule"/>
</dbReference>
<feature type="binding site" evidence="11">
    <location>
        <position position="165"/>
    </location>
    <ligand>
        <name>ATP</name>
        <dbReference type="ChEBI" id="CHEBI:30616"/>
    </ligand>
</feature>
<keyword evidence="3 11" id="KW-0819">tRNA processing</keyword>
<comment type="caution">
    <text evidence="15">The sequence shown here is derived from an EMBL/GenBank/DDBJ whole genome shotgun (WGS) entry which is preliminary data.</text>
</comment>
<comment type="cofactor">
    <cofactor evidence="1 11">
        <name>Mg(2+)</name>
        <dbReference type="ChEBI" id="CHEBI:18420"/>
    </cofactor>
</comment>
<feature type="binding site" evidence="11">
    <location>
        <position position="165"/>
    </location>
    <ligand>
        <name>CTP</name>
        <dbReference type="ChEBI" id="CHEBI:37563"/>
    </ligand>
</feature>
<evidence type="ECO:0000313" key="16">
    <source>
        <dbReference type="Proteomes" id="UP000181884"/>
    </source>
</evidence>
<comment type="catalytic activity">
    <reaction evidence="11">
        <text>a tRNA precursor + 2 CTP + ATP = a tRNA with a 3' CCA end + 3 diphosphate</text>
        <dbReference type="Rhea" id="RHEA:14433"/>
        <dbReference type="Rhea" id="RHEA-COMP:10465"/>
        <dbReference type="Rhea" id="RHEA-COMP:10468"/>
        <dbReference type="ChEBI" id="CHEBI:30616"/>
        <dbReference type="ChEBI" id="CHEBI:33019"/>
        <dbReference type="ChEBI" id="CHEBI:37563"/>
        <dbReference type="ChEBI" id="CHEBI:74896"/>
        <dbReference type="ChEBI" id="CHEBI:83071"/>
        <dbReference type="EC" id="2.7.7.72"/>
    </reaction>
</comment>
<dbReference type="GO" id="GO:0000287">
    <property type="term" value="F:magnesium ion binding"/>
    <property type="evidence" value="ECO:0007669"/>
    <property type="project" value="UniProtKB-UniRule"/>
</dbReference>
<feature type="binding site" evidence="11">
    <location>
        <position position="162"/>
    </location>
    <ligand>
        <name>ATP</name>
        <dbReference type="ChEBI" id="CHEBI:30616"/>
    </ligand>
</feature>
<keyword evidence="8 11" id="KW-0067">ATP-binding</keyword>
<feature type="domain" description="Poly A polymerase head" evidence="12">
    <location>
        <begin position="27"/>
        <end position="147"/>
    </location>
</feature>
<dbReference type="Gene3D" id="1.10.246.80">
    <property type="match status" value="1"/>
</dbReference>
<gene>
    <name evidence="11" type="primary">cca</name>
    <name evidence="15" type="ORF">RU97_GL000788</name>
</gene>
<evidence type="ECO:0000256" key="1">
    <source>
        <dbReference type="ARBA" id="ARBA00001946"/>
    </source>
</evidence>
<organism evidence="15 16">
    <name type="scientific">Enterococcus canis</name>
    <dbReference type="NCBI Taxonomy" id="214095"/>
    <lineage>
        <taxon>Bacteria</taxon>
        <taxon>Bacillati</taxon>
        <taxon>Bacillota</taxon>
        <taxon>Bacilli</taxon>
        <taxon>Lactobacillales</taxon>
        <taxon>Enterococcaceae</taxon>
        <taxon>Enterococcus</taxon>
    </lineage>
</organism>
<feature type="binding site" evidence="11">
    <location>
        <position position="32"/>
    </location>
    <ligand>
        <name>ATP</name>
        <dbReference type="ChEBI" id="CHEBI:30616"/>
    </ligand>
</feature>
<dbReference type="CDD" id="cd05398">
    <property type="entry name" value="NT_ClassII-CCAase"/>
    <property type="match status" value="1"/>
</dbReference>
<dbReference type="Pfam" id="PF01743">
    <property type="entry name" value="PolyA_pol"/>
    <property type="match status" value="1"/>
</dbReference>
<evidence type="ECO:0000256" key="11">
    <source>
        <dbReference type="HAMAP-Rule" id="MF_01263"/>
    </source>
</evidence>
<dbReference type="EMBL" id="JXKH01000002">
    <property type="protein sequence ID" value="OJG19217.1"/>
    <property type="molecule type" value="Genomic_DNA"/>
</dbReference>
<dbReference type="InterPro" id="IPR002646">
    <property type="entry name" value="PolA_pol_head_dom"/>
</dbReference>
<comment type="function">
    <text evidence="11">Catalyzes the addition and repair of the essential 3'-terminal CCA sequence in tRNAs without using a nucleic acid template. Adds these three nucleotides in the order of C, C, and A to the tRNA nucleotide-73, using CTP and ATP as substrates and producing inorganic pyrophosphate. tRNA 3'-terminal CCA addition is required both for tRNA processing and repair. Also involved in tRNA surveillance by mediating tandem CCA addition to generate a CCACCA at the 3' terminus of unstable tRNAs. While stable tRNAs receive only 3'-terminal CCA, unstable tRNAs are marked with CCACCA and rapidly degraded.</text>
</comment>
<evidence type="ECO:0000313" key="15">
    <source>
        <dbReference type="EMBL" id="OJG19217.1"/>
    </source>
</evidence>
<dbReference type="SUPFAM" id="SSF81301">
    <property type="entry name" value="Nucleotidyltransferase"/>
    <property type="match status" value="1"/>
</dbReference>
<dbReference type="STRING" id="214095.RU97_GL000788"/>
<evidence type="ECO:0000256" key="3">
    <source>
        <dbReference type="ARBA" id="ARBA00022694"/>
    </source>
</evidence>
<keyword evidence="4 11" id="KW-0548">Nucleotidyltransferase</keyword>
<comment type="similarity">
    <text evidence="11">Belongs to the tRNA nucleotidyltransferase/poly(A) polymerase family. Bacterial CCA-adding enzyme type 3 subfamily.</text>
</comment>
<dbReference type="Proteomes" id="UP000181884">
    <property type="component" value="Unassembled WGS sequence"/>
</dbReference>
<keyword evidence="16" id="KW-1185">Reference proteome</keyword>
<dbReference type="InterPro" id="IPR050264">
    <property type="entry name" value="Bact_CCA-adding_enz_type3_sf"/>
</dbReference>
<evidence type="ECO:0000256" key="2">
    <source>
        <dbReference type="ARBA" id="ARBA00022679"/>
    </source>
</evidence>
<evidence type="ECO:0000256" key="9">
    <source>
        <dbReference type="ARBA" id="ARBA00022842"/>
    </source>
</evidence>
<keyword evidence="9 11" id="KW-0460">Magnesium</keyword>
<feature type="domain" description="tRNA nucleotidyltransferase/poly(A) polymerase RNA and SrmB- binding" evidence="13">
    <location>
        <begin position="175"/>
        <end position="223"/>
    </location>
</feature>
<dbReference type="InterPro" id="IPR023068">
    <property type="entry name" value="CCA-adding_enz_firmicutes"/>
</dbReference>
<evidence type="ECO:0000256" key="8">
    <source>
        <dbReference type="ARBA" id="ARBA00022840"/>
    </source>
</evidence>
<feature type="binding site" evidence="11">
    <location>
        <position position="47"/>
    </location>
    <ligand>
        <name>Mg(2+)</name>
        <dbReference type="ChEBI" id="CHEBI:18420"/>
    </ligand>
</feature>
<dbReference type="HAMAP" id="MF_01263">
    <property type="entry name" value="CCA_bact_type3"/>
    <property type="match status" value="1"/>
</dbReference>
<keyword evidence="6 11" id="KW-0547">Nucleotide-binding</keyword>
<evidence type="ECO:0000256" key="6">
    <source>
        <dbReference type="ARBA" id="ARBA00022741"/>
    </source>
</evidence>
<feature type="binding site" evidence="11">
    <location>
        <position position="45"/>
    </location>
    <ligand>
        <name>Mg(2+)</name>
        <dbReference type="ChEBI" id="CHEBI:18420"/>
    </ligand>
</feature>
<dbReference type="GO" id="GO:0001680">
    <property type="term" value="P:tRNA 3'-terminal CCA addition"/>
    <property type="evidence" value="ECO:0007669"/>
    <property type="project" value="UniProtKB-UniRule"/>
</dbReference>
<feature type="binding site" evidence="11">
    <location>
        <position position="159"/>
    </location>
    <ligand>
        <name>ATP</name>
        <dbReference type="ChEBI" id="CHEBI:30616"/>
    </ligand>
</feature>
<dbReference type="GO" id="GO:0160016">
    <property type="term" value="F:CCACCA tRNA nucleotidyltransferase activity"/>
    <property type="evidence" value="ECO:0007669"/>
    <property type="project" value="RHEA"/>
</dbReference>
<dbReference type="InterPro" id="IPR032828">
    <property type="entry name" value="PolyA_RNA-bd"/>
</dbReference>
<comment type="catalytic activity">
    <reaction evidence="11">
        <text>a tRNA with a 3' CCA end + 2 CTP + ATP = a tRNA with a 3' CCACCA end + 3 diphosphate</text>
        <dbReference type="Rhea" id="RHEA:76235"/>
        <dbReference type="Rhea" id="RHEA-COMP:10468"/>
        <dbReference type="Rhea" id="RHEA-COMP:18655"/>
        <dbReference type="ChEBI" id="CHEBI:30616"/>
        <dbReference type="ChEBI" id="CHEBI:33019"/>
        <dbReference type="ChEBI" id="CHEBI:37563"/>
        <dbReference type="ChEBI" id="CHEBI:83071"/>
        <dbReference type="ChEBI" id="CHEBI:195187"/>
    </reaction>
</comment>
<reference evidence="15 16" key="1">
    <citation type="submission" date="2014-12" db="EMBL/GenBank/DDBJ databases">
        <title>Draft genome sequences of 29 type strains of Enterococci.</title>
        <authorList>
            <person name="Zhong Z."/>
            <person name="Sun Z."/>
            <person name="Liu W."/>
            <person name="Zhang W."/>
            <person name="Zhang H."/>
        </authorList>
    </citation>
    <scope>NUCLEOTIDE SEQUENCE [LARGE SCALE GENOMIC DNA]</scope>
    <source>
        <strain evidence="15 16">DSM 17029</strain>
    </source>
</reference>
<protein>
    <recommendedName>
        <fullName evidence="11">CCA-adding enzyme</fullName>
        <ecNumber evidence="11">2.7.7.72</ecNumber>
    </recommendedName>
    <alternativeName>
        <fullName evidence="11">CCA tRNA nucleotidyltransferase</fullName>
    </alternativeName>
    <alternativeName>
        <fullName evidence="11">tRNA CCA-pyrophosphorylase</fullName>
    </alternativeName>
    <alternativeName>
        <fullName evidence="11">tRNA adenylyl-/cytidylyl- transferase</fullName>
    </alternativeName>
    <alternativeName>
        <fullName evidence="11">tRNA nucleotidyltransferase</fullName>
    </alternativeName>
    <alternativeName>
        <fullName evidence="11">tRNA-NT</fullName>
    </alternativeName>
</protein>
<dbReference type="GO" id="GO:0000049">
    <property type="term" value="F:tRNA binding"/>
    <property type="evidence" value="ECO:0007669"/>
    <property type="project" value="UniProtKB-UniRule"/>
</dbReference>
<keyword evidence="7 11" id="KW-0692">RNA repair</keyword>
<feature type="domain" description="CCA-adding enzyme C-terminal" evidence="14">
    <location>
        <begin position="250"/>
        <end position="395"/>
    </location>
</feature>
<evidence type="ECO:0000256" key="5">
    <source>
        <dbReference type="ARBA" id="ARBA00022723"/>
    </source>
</evidence>
<dbReference type="NCBIfam" id="NF009814">
    <property type="entry name" value="PRK13299.1"/>
    <property type="match status" value="1"/>
</dbReference>
<feature type="binding site" evidence="11">
    <location>
        <position position="159"/>
    </location>
    <ligand>
        <name>CTP</name>
        <dbReference type="ChEBI" id="CHEBI:37563"/>
    </ligand>
</feature>
<evidence type="ECO:0000256" key="7">
    <source>
        <dbReference type="ARBA" id="ARBA00022800"/>
    </source>
</evidence>
<dbReference type="PANTHER" id="PTHR46173:SF1">
    <property type="entry name" value="CCA TRNA NUCLEOTIDYLTRANSFERASE 1, MITOCHONDRIAL"/>
    <property type="match status" value="1"/>
</dbReference>
<proteinExistence type="inferred from homology"/>
<comment type="miscellaneous">
    <text evidence="11">A single active site specifically recognizes both ATP and CTP and is responsible for their addition.</text>
</comment>
<dbReference type="Gene3D" id="3.30.460.10">
    <property type="entry name" value="Beta Polymerase, domain 2"/>
    <property type="match status" value="1"/>
</dbReference>
<feature type="binding site" evidence="11">
    <location>
        <position position="168"/>
    </location>
    <ligand>
        <name>CTP</name>
        <dbReference type="ChEBI" id="CHEBI:37563"/>
    </ligand>
</feature>
<evidence type="ECO:0000259" key="12">
    <source>
        <dbReference type="Pfam" id="PF01743"/>
    </source>
</evidence>